<comment type="function">
    <text evidence="9">May be a proton symporter involved in the uptake of osmolytes such as proline and glycine betaine.</text>
</comment>
<feature type="transmembrane region" description="Helical" evidence="11">
    <location>
        <begin position="91"/>
        <end position="109"/>
    </location>
</feature>
<dbReference type="GO" id="GO:0005886">
    <property type="term" value="C:plasma membrane"/>
    <property type="evidence" value="ECO:0007669"/>
    <property type="project" value="UniProtKB-SubCell"/>
</dbReference>
<dbReference type="RefSeq" id="WP_166396202.1">
    <property type="nucleotide sequence ID" value="NZ_CP045121.1"/>
</dbReference>
<feature type="domain" description="Major facilitator superfamily (MFS) profile" evidence="12">
    <location>
        <begin position="18"/>
        <end position="428"/>
    </location>
</feature>
<evidence type="ECO:0000256" key="3">
    <source>
        <dbReference type="ARBA" id="ARBA00022448"/>
    </source>
</evidence>
<reference evidence="13 14" key="1">
    <citation type="submission" date="2019-10" db="EMBL/GenBank/DDBJ databases">
        <title>Rubrobacter sp nov SCSIO 52915 isolated from a deep-sea sediment in the South China Sea.</title>
        <authorList>
            <person name="Chen R.W."/>
        </authorList>
    </citation>
    <scope>NUCLEOTIDE SEQUENCE [LARGE SCALE GENOMIC DNA]</scope>
    <source>
        <strain evidence="13 14">SCSIO 52915</strain>
    </source>
</reference>
<feature type="transmembrane region" description="Helical" evidence="11">
    <location>
        <begin position="375"/>
        <end position="398"/>
    </location>
</feature>
<comment type="similarity">
    <text evidence="2">Belongs to the major facilitator superfamily. Metabolite:H+ Symporter (MHS) family (TC 2.A.1.6) family.</text>
</comment>
<dbReference type="Pfam" id="PF07690">
    <property type="entry name" value="MFS_1"/>
    <property type="match status" value="1"/>
</dbReference>
<evidence type="ECO:0000256" key="2">
    <source>
        <dbReference type="ARBA" id="ARBA00008240"/>
    </source>
</evidence>
<evidence type="ECO:0000259" key="12">
    <source>
        <dbReference type="PROSITE" id="PS50850"/>
    </source>
</evidence>
<dbReference type="InterPro" id="IPR036259">
    <property type="entry name" value="MFS_trans_sf"/>
</dbReference>
<evidence type="ECO:0000256" key="4">
    <source>
        <dbReference type="ARBA" id="ARBA00022475"/>
    </source>
</evidence>
<gene>
    <name evidence="13" type="ORF">GBA65_08305</name>
</gene>
<evidence type="ECO:0000256" key="1">
    <source>
        <dbReference type="ARBA" id="ARBA00004651"/>
    </source>
</evidence>
<feature type="transmembrane region" description="Helical" evidence="11">
    <location>
        <begin position="115"/>
        <end position="134"/>
    </location>
</feature>
<keyword evidence="7 11" id="KW-1133">Transmembrane helix</keyword>
<feature type="transmembrane region" description="Helical" evidence="11">
    <location>
        <begin position="256"/>
        <end position="273"/>
    </location>
</feature>
<organism evidence="13 14">
    <name type="scientific">Rubrobacter marinus</name>
    <dbReference type="NCBI Taxonomy" id="2653852"/>
    <lineage>
        <taxon>Bacteria</taxon>
        <taxon>Bacillati</taxon>
        <taxon>Actinomycetota</taxon>
        <taxon>Rubrobacteria</taxon>
        <taxon>Rubrobacterales</taxon>
        <taxon>Rubrobacteraceae</taxon>
        <taxon>Rubrobacter</taxon>
    </lineage>
</organism>
<feature type="transmembrane region" description="Helical" evidence="11">
    <location>
        <begin position="194"/>
        <end position="213"/>
    </location>
</feature>
<evidence type="ECO:0000313" key="14">
    <source>
        <dbReference type="Proteomes" id="UP000502706"/>
    </source>
</evidence>
<dbReference type="PANTHER" id="PTHR43045:SF1">
    <property type="entry name" value="SHIKIMATE TRANSPORTER"/>
    <property type="match status" value="1"/>
</dbReference>
<dbReference type="PANTHER" id="PTHR43045">
    <property type="entry name" value="SHIKIMATE TRANSPORTER"/>
    <property type="match status" value="1"/>
</dbReference>
<dbReference type="Gene3D" id="1.20.1250.20">
    <property type="entry name" value="MFS general substrate transporter like domains"/>
    <property type="match status" value="2"/>
</dbReference>
<dbReference type="AlphaFoldDB" id="A0A6G8PWD6"/>
<evidence type="ECO:0000256" key="8">
    <source>
        <dbReference type="ARBA" id="ARBA00023136"/>
    </source>
</evidence>
<evidence type="ECO:0000256" key="7">
    <source>
        <dbReference type="ARBA" id="ARBA00022989"/>
    </source>
</evidence>
<feature type="transmembrane region" description="Helical" evidence="11">
    <location>
        <begin position="335"/>
        <end position="363"/>
    </location>
</feature>
<keyword evidence="6" id="KW-0769">Symport</keyword>
<evidence type="ECO:0000256" key="10">
    <source>
        <dbReference type="ARBA" id="ARBA00039918"/>
    </source>
</evidence>
<evidence type="ECO:0000256" key="11">
    <source>
        <dbReference type="SAM" id="Phobius"/>
    </source>
</evidence>
<feature type="transmembrane region" description="Helical" evidence="11">
    <location>
        <begin position="279"/>
        <end position="298"/>
    </location>
</feature>
<keyword evidence="4" id="KW-1003">Cell membrane</keyword>
<dbReference type="InterPro" id="IPR020846">
    <property type="entry name" value="MFS_dom"/>
</dbReference>
<dbReference type="EMBL" id="CP045121">
    <property type="protein sequence ID" value="QIN78522.1"/>
    <property type="molecule type" value="Genomic_DNA"/>
</dbReference>
<evidence type="ECO:0000256" key="9">
    <source>
        <dbReference type="ARBA" id="ARBA00037295"/>
    </source>
</evidence>
<dbReference type="GO" id="GO:0015293">
    <property type="term" value="F:symporter activity"/>
    <property type="evidence" value="ECO:0007669"/>
    <property type="project" value="UniProtKB-KW"/>
</dbReference>
<accession>A0A6G8PWD6</accession>
<feature type="transmembrane region" description="Helical" evidence="11">
    <location>
        <begin position="310"/>
        <end position="329"/>
    </location>
</feature>
<dbReference type="CDD" id="cd17369">
    <property type="entry name" value="MFS_ShiA_like"/>
    <property type="match status" value="1"/>
</dbReference>
<dbReference type="SUPFAM" id="SSF103473">
    <property type="entry name" value="MFS general substrate transporter"/>
    <property type="match status" value="1"/>
</dbReference>
<feature type="transmembrane region" description="Helical" evidence="11">
    <location>
        <begin position="59"/>
        <end position="79"/>
    </location>
</feature>
<dbReference type="InterPro" id="IPR011701">
    <property type="entry name" value="MFS"/>
</dbReference>
<dbReference type="PROSITE" id="PS50850">
    <property type="entry name" value="MFS"/>
    <property type="match status" value="1"/>
</dbReference>
<dbReference type="FunFam" id="1.20.1250.20:FF:000001">
    <property type="entry name" value="Dicarboxylate MFS transporter"/>
    <property type="match status" value="1"/>
</dbReference>
<proteinExistence type="inferred from homology"/>
<keyword evidence="8 11" id="KW-0472">Membrane</keyword>
<keyword evidence="5 11" id="KW-0812">Transmembrane</keyword>
<evidence type="ECO:0000256" key="6">
    <source>
        <dbReference type="ARBA" id="ARBA00022847"/>
    </source>
</evidence>
<dbReference type="KEGG" id="rmar:GBA65_08305"/>
<comment type="subcellular location">
    <subcellularLocation>
        <location evidence="1">Cell membrane</location>
        <topology evidence="1">Multi-pass membrane protein</topology>
    </subcellularLocation>
</comment>
<feature type="transmembrane region" description="Helical" evidence="11">
    <location>
        <begin position="163"/>
        <end position="182"/>
    </location>
</feature>
<dbReference type="Proteomes" id="UP000502706">
    <property type="component" value="Chromosome"/>
</dbReference>
<keyword evidence="3" id="KW-0813">Transport</keyword>
<evidence type="ECO:0000313" key="13">
    <source>
        <dbReference type="EMBL" id="QIN78522.1"/>
    </source>
</evidence>
<keyword evidence="14" id="KW-1185">Reference proteome</keyword>
<protein>
    <recommendedName>
        <fullName evidence="10">Putative proline/betaine transporter</fullName>
    </recommendedName>
</protein>
<evidence type="ECO:0000256" key="5">
    <source>
        <dbReference type="ARBA" id="ARBA00022692"/>
    </source>
</evidence>
<name>A0A6G8PWD6_9ACTN</name>
<feature type="transmembrane region" description="Helical" evidence="11">
    <location>
        <begin position="404"/>
        <end position="425"/>
    </location>
</feature>
<sequence length="446" mass="47139">MESVGGEGVGSSSSITKVATASFIGSAIEWYDFFLYGTAAALVFPALFFPGFSALAGTLAAFATFGVAFVARPIGGVVFGHYGDKVGRKAMLVVTLLIMGLATFFIGLLPSFETIGVLAPILLVLLRFAQGFGVGGEWGGAALMAVEHAPPGRRGFYGSWPQLGIPAGLLLSTAVFSAVSALPDEQFLTWGWRIPFLLSIVLVGVGLFIRLKIMETPSFSRVKETHTEARMPILDVLSAYPRAVLLAAGARFADNVLYYVFATFVLTYTTSQLGLPRSVALIGVLIASGLELVTMPAFGSLSDRVGRRPVIVGGAIAMMLLSFPFFWLVDTGNTLLIWLAIVLALAVSHAAVFGPIAAFFAELFDTRVRYSGTSVGFQLGAVVAGGPTPFIATALLVWSGGDPWPISLFAFAAGLVTLVSVLLAAETFRTDLEEEKPREREGVATS</sequence>